<keyword evidence="4" id="KW-1185">Reference proteome</keyword>
<evidence type="ECO:0000313" key="3">
    <source>
        <dbReference type="EMBL" id="KAF3037825.1"/>
    </source>
</evidence>
<feature type="region of interest" description="Disordered" evidence="1">
    <location>
        <begin position="285"/>
        <end position="334"/>
    </location>
</feature>
<organism evidence="3 4">
    <name type="scientific">Didymella heteroderae</name>
    <dbReference type="NCBI Taxonomy" id="1769908"/>
    <lineage>
        <taxon>Eukaryota</taxon>
        <taxon>Fungi</taxon>
        <taxon>Dikarya</taxon>
        <taxon>Ascomycota</taxon>
        <taxon>Pezizomycotina</taxon>
        <taxon>Dothideomycetes</taxon>
        <taxon>Pleosporomycetidae</taxon>
        <taxon>Pleosporales</taxon>
        <taxon>Pleosporineae</taxon>
        <taxon>Didymellaceae</taxon>
        <taxon>Didymella</taxon>
    </lineage>
</organism>
<dbReference type="AlphaFoldDB" id="A0A9P4WPR0"/>
<proteinExistence type="predicted"/>
<name>A0A9P4WPR0_9PLEO</name>
<feature type="domain" description="DUF7730" evidence="2">
    <location>
        <begin position="19"/>
        <end position="208"/>
    </location>
</feature>
<dbReference type="EMBL" id="SWKV01000040">
    <property type="protein sequence ID" value="KAF3037825.1"/>
    <property type="molecule type" value="Genomic_DNA"/>
</dbReference>
<comment type="caution">
    <text evidence="3">The sequence shown here is derived from an EMBL/GenBank/DDBJ whole genome shotgun (WGS) entry which is preliminary data.</text>
</comment>
<dbReference type="PANTHER" id="PTHR38790:SF4">
    <property type="entry name" value="2EXR DOMAIN-CONTAINING PROTEIN"/>
    <property type="match status" value="1"/>
</dbReference>
<dbReference type="InterPro" id="IPR056632">
    <property type="entry name" value="DUF7730"/>
</dbReference>
<sequence>MVSQESALGADQTVNFPQLLHLPKELRLEIWRYTVTDPSTDGLVVHIDTDFVPVSALGCHPNQRPGLSLRQHSRFQRTFKTSFSKPRKQPINVAVLRSSRLVYEEALPLLYHSITFCPSDAAFAPFLMTLSDLAKSHIRHVRLAIDLPVIQAAGPSWSVKCAQVARLPGLRVVEIESGALHQAYSFHAERIQEKILWPLLKIKAPKRMTPADDNGFQEKLAKAAETFAAEKQLRTEHAEWEHVEFPSTASEEEEPLNTRKPLYNSPDYLQSPLTDALKRAVAANLHVQDDPAPREAEKDKEEEDQAGEASDWDIVSVASSSSTLSDRSEVVRDI</sequence>
<evidence type="ECO:0000256" key="1">
    <source>
        <dbReference type="SAM" id="MobiDB-lite"/>
    </source>
</evidence>
<feature type="compositionally biased region" description="Basic and acidic residues" evidence="1">
    <location>
        <begin position="287"/>
        <end position="299"/>
    </location>
</feature>
<gene>
    <name evidence="3" type="ORF">E8E12_007520</name>
</gene>
<accession>A0A9P4WPR0</accession>
<evidence type="ECO:0000313" key="4">
    <source>
        <dbReference type="Proteomes" id="UP000758155"/>
    </source>
</evidence>
<evidence type="ECO:0000259" key="2">
    <source>
        <dbReference type="Pfam" id="PF24864"/>
    </source>
</evidence>
<feature type="region of interest" description="Disordered" evidence="1">
    <location>
        <begin position="243"/>
        <end position="268"/>
    </location>
</feature>
<protein>
    <recommendedName>
        <fullName evidence="2">DUF7730 domain-containing protein</fullName>
    </recommendedName>
</protein>
<dbReference type="PANTHER" id="PTHR38790">
    <property type="entry name" value="2EXR DOMAIN-CONTAINING PROTEIN-RELATED"/>
    <property type="match status" value="1"/>
</dbReference>
<dbReference type="Pfam" id="PF24864">
    <property type="entry name" value="DUF7730"/>
    <property type="match status" value="1"/>
</dbReference>
<dbReference type="Proteomes" id="UP000758155">
    <property type="component" value="Unassembled WGS sequence"/>
</dbReference>
<reference evidence="3" key="1">
    <citation type="submission" date="2019-04" db="EMBL/GenBank/DDBJ databases">
        <title>Sequencing of skin fungus with MAO and IRED activity.</title>
        <authorList>
            <person name="Marsaioli A.J."/>
            <person name="Bonatto J.M.C."/>
            <person name="Reis Junior O."/>
        </authorList>
    </citation>
    <scope>NUCLEOTIDE SEQUENCE</scope>
    <source>
        <strain evidence="3">28M1</strain>
    </source>
</reference>
<dbReference type="OrthoDB" id="62952at2759"/>
<feature type="compositionally biased region" description="Low complexity" evidence="1">
    <location>
        <begin position="307"/>
        <end position="325"/>
    </location>
</feature>